<organism evidence="1">
    <name type="scientific">Arundo donax</name>
    <name type="common">Giant reed</name>
    <name type="synonym">Donax arundinaceus</name>
    <dbReference type="NCBI Taxonomy" id="35708"/>
    <lineage>
        <taxon>Eukaryota</taxon>
        <taxon>Viridiplantae</taxon>
        <taxon>Streptophyta</taxon>
        <taxon>Embryophyta</taxon>
        <taxon>Tracheophyta</taxon>
        <taxon>Spermatophyta</taxon>
        <taxon>Magnoliopsida</taxon>
        <taxon>Liliopsida</taxon>
        <taxon>Poales</taxon>
        <taxon>Poaceae</taxon>
        <taxon>PACMAD clade</taxon>
        <taxon>Arundinoideae</taxon>
        <taxon>Arundineae</taxon>
        <taxon>Arundo</taxon>
    </lineage>
</organism>
<sequence length="72" mass="8048">MCHNAPGTSLRPRHPLLQLNLLKTRADLYAIALVIAYVVQERSPALPLCFPPLECPCSCFSACRTRTYGLFK</sequence>
<accession>A0A0A9F688</accession>
<reference evidence="1" key="1">
    <citation type="submission" date="2014-09" db="EMBL/GenBank/DDBJ databases">
        <authorList>
            <person name="Magalhaes I.L.F."/>
            <person name="Oliveira U."/>
            <person name="Santos F.R."/>
            <person name="Vidigal T.H.D.A."/>
            <person name="Brescovit A.D."/>
            <person name="Santos A.J."/>
        </authorList>
    </citation>
    <scope>NUCLEOTIDE SEQUENCE</scope>
    <source>
        <tissue evidence="1">Shoot tissue taken approximately 20 cm above the soil surface</tissue>
    </source>
</reference>
<name>A0A0A9F688_ARUDO</name>
<evidence type="ECO:0000313" key="1">
    <source>
        <dbReference type="EMBL" id="JAE03798.1"/>
    </source>
</evidence>
<dbReference type="AlphaFoldDB" id="A0A0A9F688"/>
<dbReference type="EMBL" id="GBRH01194098">
    <property type="protein sequence ID" value="JAE03798.1"/>
    <property type="molecule type" value="Transcribed_RNA"/>
</dbReference>
<proteinExistence type="predicted"/>
<reference evidence="1" key="2">
    <citation type="journal article" date="2015" name="Data Brief">
        <title>Shoot transcriptome of the giant reed, Arundo donax.</title>
        <authorList>
            <person name="Barrero R.A."/>
            <person name="Guerrero F.D."/>
            <person name="Moolhuijzen P."/>
            <person name="Goolsby J.A."/>
            <person name="Tidwell J."/>
            <person name="Bellgard S.E."/>
            <person name="Bellgard M.I."/>
        </authorList>
    </citation>
    <scope>NUCLEOTIDE SEQUENCE</scope>
    <source>
        <tissue evidence="1">Shoot tissue taken approximately 20 cm above the soil surface</tissue>
    </source>
</reference>
<protein>
    <submittedName>
        <fullName evidence="1">Uncharacterized protein</fullName>
    </submittedName>
</protein>